<protein>
    <submittedName>
        <fullName evidence="2">PPM-type phosphatase domain-containing protein</fullName>
    </submittedName>
</protein>
<reference evidence="2" key="1">
    <citation type="submission" date="2017-02" db="UniProtKB">
        <authorList>
            <consortium name="WormBaseParasite"/>
        </authorList>
    </citation>
    <scope>IDENTIFICATION</scope>
</reference>
<proteinExistence type="predicted"/>
<dbReference type="Proteomes" id="UP000038045">
    <property type="component" value="Unplaced"/>
</dbReference>
<name>A0A0N5A021_PARTI</name>
<organism evidence="1 2">
    <name type="scientific">Parastrongyloides trichosuri</name>
    <name type="common">Possum-specific nematode worm</name>
    <dbReference type="NCBI Taxonomy" id="131310"/>
    <lineage>
        <taxon>Eukaryota</taxon>
        <taxon>Metazoa</taxon>
        <taxon>Ecdysozoa</taxon>
        <taxon>Nematoda</taxon>
        <taxon>Chromadorea</taxon>
        <taxon>Rhabditida</taxon>
        <taxon>Tylenchina</taxon>
        <taxon>Panagrolaimomorpha</taxon>
        <taxon>Strongyloidoidea</taxon>
        <taxon>Strongyloididae</taxon>
        <taxon>Parastrongyloides</taxon>
    </lineage>
</organism>
<keyword evidence="1" id="KW-1185">Reference proteome</keyword>
<dbReference type="AlphaFoldDB" id="A0A0N5A021"/>
<accession>A0A0N5A021</accession>
<evidence type="ECO:0000313" key="2">
    <source>
        <dbReference type="WBParaSite" id="PTRK_0001463800.1"/>
    </source>
</evidence>
<dbReference type="WBParaSite" id="PTRK_0001463800.1">
    <property type="protein sequence ID" value="PTRK_0001463800.1"/>
    <property type="gene ID" value="PTRK_0001463800"/>
</dbReference>
<evidence type="ECO:0000313" key="1">
    <source>
        <dbReference type="Proteomes" id="UP000038045"/>
    </source>
</evidence>
<sequence>MWFSSAVYGSANARHWTAGSNSCGRHKARRDCCRVGRRYRRDDAIASDVEVVEAPDAAVAVTHAGAVIGFTHPDGALIVQRAANWLHNGGKARRGATNDLGNAASRLLGVFLAGLVTLGLAPLDRNRGQAHPIGLAVIKHDTIVWIEIRRTENTHADRLTGEVIGQRHAAEVSRVNGDGEWKVVGGRNPAHRHHGDVVLHLGHLRNDEVVVEIAAKRFRANTRGMQQLGGMERVAGHDDRAGGNKPRLVFTRMGEFDARNLAAFIDDATAGGFRQDLEALGWFIDQRAEYDVGAVVAQPVGAGRCRQRHGLHKAIRIATWVERGAELFAQSDGGLIVGVWVLVGAEEPLSDSEGRRKFVSRNERNAFDHRWSGCAGRPFGAHAAHVCCGKTGKQVFGRVGFIGDEEARAAQLGGVEPACAACFPFFLAHWDARRAVATLCIHLKRGALGKIEHVVEVGAGLRQNLGASFDHQDPGFRPITANDPGICRASRPAADNDDIGRFFKHAQACSLQRSMRRKRG</sequence>